<organism evidence="1 2">
    <name type="scientific">Pleurotus cornucopiae</name>
    <name type="common">Cornucopia mushroom</name>
    <dbReference type="NCBI Taxonomy" id="5321"/>
    <lineage>
        <taxon>Eukaryota</taxon>
        <taxon>Fungi</taxon>
        <taxon>Dikarya</taxon>
        <taxon>Basidiomycota</taxon>
        <taxon>Agaricomycotina</taxon>
        <taxon>Agaricomycetes</taxon>
        <taxon>Agaricomycetidae</taxon>
        <taxon>Agaricales</taxon>
        <taxon>Pleurotineae</taxon>
        <taxon>Pleurotaceae</taxon>
        <taxon>Pleurotus</taxon>
    </lineage>
</organism>
<name>A0ACB7J4T3_PLECO</name>
<gene>
    <name evidence="1" type="ORF">CCMSSC00406_0003087</name>
</gene>
<keyword evidence="2" id="KW-1185">Reference proteome</keyword>
<evidence type="ECO:0000313" key="1">
    <source>
        <dbReference type="EMBL" id="KAG9225584.1"/>
    </source>
</evidence>
<dbReference type="EMBL" id="WQMT02000002">
    <property type="protein sequence ID" value="KAG9225584.1"/>
    <property type="molecule type" value="Genomic_DNA"/>
</dbReference>
<comment type="caution">
    <text evidence="1">The sequence shown here is derived from an EMBL/GenBank/DDBJ whole genome shotgun (WGS) entry which is preliminary data.</text>
</comment>
<dbReference type="Proteomes" id="UP000824881">
    <property type="component" value="Unassembled WGS sequence"/>
</dbReference>
<accession>A0ACB7J4T3</accession>
<protein>
    <submittedName>
        <fullName evidence="1">Uncharacterized protein</fullName>
    </submittedName>
</protein>
<sequence>MDSNIPFRERPQCAVAANSSGGVALKFPYLPEDIERLIVEMTAELHLQTGRQLVLACHLYREWISPIIYRRATLKSTARAEKFAATLSLTSGAPTLPPLGLAHRVRVLNFANDVDTQVVGQVISLCENVVSIAYWKSRSKAIPTPFIDLSGCVSLRRLSMDLKHIIPQAALDQQLPPAHPLLQVTHLDICSPDITELYSILSQLTNLTHLFFCEDHYLSIPTRAHDIPAYLPTNLRACVIHDASSPNQGRNLPLIPSLSSNQEIDPRVVIGAESYKEELLDSVPYLLVRSFSKLLLDWSGASPAGTDVWAEAENIITARRLQRAGSLEVHSASASTTLHT</sequence>
<reference evidence="1 2" key="1">
    <citation type="journal article" date="2021" name="Appl. Environ. Microbiol.">
        <title>Genetic linkage and physical mapping for an oyster mushroom Pleurotus cornucopiae and QTL analysis for the trait cap color.</title>
        <authorList>
            <person name="Zhang Y."/>
            <person name="Gao W."/>
            <person name="Sonnenberg A."/>
            <person name="Chen Q."/>
            <person name="Zhang J."/>
            <person name="Huang C."/>
        </authorList>
    </citation>
    <scope>NUCLEOTIDE SEQUENCE [LARGE SCALE GENOMIC DNA]</scope>
    <source>
        <strain evidence="1">CCMSSC00406</strain>
    </source>
</reference>
<proteinExistence type="predicted"/>
<evidence type="ECO:0000313" key="2">
    <source>
        <dbReference type="Proteomes" id="UP000824881"/>
    </source>
</evidence>